<dbReference type="AlphaFoldDB" id="A0A4Y6R7S7"/>
<organism evidence="6 7">
    <name type="scientific">Janthinobacterium tructae</name>
    <dbReference type="NCBI Taxonomy" id="2590869"/>
    <lineage>
        <taxon>Bacteria</taxon>
        <taxon>Pseudomonadati</taxon>
        <taxon>Pseudomonadota</taxon>
        <taxon>Betaproteobacteria</taxon>
        <taxon>Burkholderiales</taxon>
        <taxon>Oxalobacteraceae</taxon>
        <taxon>Janthinobacterium</taxon>
    </lineage>
</organism>
<name>A0A4Y6R7S7_9BURK</name>
<evidence type="ECO:0000259" key="4">
    <source>
        <dbReference type="Pfam" id="PF07731"/>
    </source>
</evidence>
<gene>
    <name evidence="6" type="ORF">FJQ89_00215</name>
</gene>
<dbReference type="InterPro" id="IPR011706">
    <property type="entry name" value="Cu-oxidase_C"/>
</dbReference>
<evidence type="ECO:0000256" key="2">
    <source>
        <dbReference type="ARBA" id="ARBA00022723"/>
    </source>
</evidence>
<evidence type="ECO:0000259" key="5">
    <source>
        <dbReference type="Pfam" id="PF07732"/>
    </source>
</evidence>
<dbReference type="GO" id="GO:0016491">
    <property type="term" value="F:oxidoreductase activity"/>
    <property type="evidence" value="ECO:0007669"/>
    <property type="project" value="UniProtKB-KW"/>
</dbReference>
<dbReference type="OrthoDB" id="9757546at2"/>
<dbReference type="PROSITE" id="PS00080">
    <property type="entry name" value="MULTICOPPER_OXIDASE2"/>
    <property type="match status" value="1"/>
</dbReference>
<proteinExistence type="predicted"/>
<dbReference type="InterPro" id="IPR008972">
    <property type="entry name" value="Cupredoxin"/>
</dbReference>
<dbReference type="GO" id="GO:0005507">
    <property type="term" value="F:copper ion binding"/>
    <property type="evidence" value="ECO:0007669"/>
    <property type="project" value="InterPro"/>
</dbReference>
<dbReference type="Pfam" id="PF07731">
    <property type="entry name" value="Cu-oxidase_2"/>
    <property type="match status" value="1"/>
</dbReference>
<reference evidence="6 7" key="1">
    <citation type="submission" date="2019-06" db="EMBL/GenBank/DDBJ databases">
        <title>Complete genome sequence of Janthinobacterium sp. SNU WT3 isolated from diseased rainbow trout.</title>
        <authorList>
            <person name="Oh W.T."/>
            <person name="Park S.C."/>
        </authorList>
    </citation>
    <scope>NUCLEOTIDE SEQUENCE [LARGE SCALE GENOMIC DNA]</scope>
    <source>
        <strain evidence="6 7">SNU WT3</strain>
    </source>
</reference>
<keyword evidence="3" id="KW-0560">Oxidoreductase</keyword>
<dbReference type="InterPro" id="IPR033138">
    <property type="entry name" value="Cu_oxidase_CS"/>
</dbReference>
<comment type="subcellular location">
    <subcellularLocation>
        <location evidence="1">Periplasm</location>
    </subcellularLocation>
</comment>
<dbReference type="CDD" id="cd13900">
    <property type="entry name" value="CuRO_3_Tth-MCO_like"/>
    <property type="match status" value="1"/>
</dbReference>
<dbReference type="SUPFAM" id="SSF49503">
    <property type="entry name" value="Cupredoxins"/>
    <property type="match status" value="2"/>
</dbReference>
<dbReference type="PANTHER" id="PTHR11709:SF2">
    <property type="entry name" value="MULTICOPPER OXIDASE LPR1"/>
    <property type="match status" value="1"/>
</dbReference>
<sequence length="708" mass="78151">MDNSNVTNNKIRMPSHASIAESNQGVVMSSRLPRRHALLCLAAMPFACSTAFAAESNVNLNLDLNLKAVPNVELRLLQEPPKLKARARPANRAASRRDEFEKSYDMYIRYANGSIYNPTTARHDKVRLRSYQQTDGLALDGRDEHAATFMAPTVVMAPGQTVRFKLHNRLKPLPAEQCATTDINAARPRGCFNDTNLHSHGLWVSPSGNSDNVLISIKPGVDFEYEYNIPIDHPAGTFWYHPHQHGATAMQVASGMAGALVVEGERYPTATANGDLDVVLKQFQPDDGSGSAGEVMLLQQIPYDCPSNSLTPAKPCDKDAVGVLEDFDQVEDPNAWLKSGRYTSVNGKVQPVLKMKTQRLYRWRLIDTGFQATVVLRIRRANDPQKLFQALSVANQDKDVMALCDGEDVTQFEVASDGLTHDRIIPKTLNYLQPGYRSDILFSLPKAGAYCVYAETNVNNMTTMHDVNNTRLIGVIAAKTNAKASARARAGESPRDFLLTELRNAVKSLPGAQLPDSVKSTILGDLDDGLKLGKFVPHASFSEAAKDAMRGKTKGYATFNIATVDGKTRFMVEGKPEDSPTPEMKYVYDPHRVDHTLVLGTEQIWELASKNGNHPFHIHVNPFQIIGITRTDGGTVDAQYKDLIGTWKDTLLVMKGHKIEIATRYQRYIGEYVLHCHILEHEDQGMMQNVKVVLPDGKGGGDLGGHGH</sequence>
<evidence type="ECO:0000256" key="3">
    <source>
        <dbReference type="ARBA" id="ARBA00023002"/>
    </source>
</evidence>
<feature type="domain" description="Plastocyanin-like" evidence="5">
    <location>
        <begin position="193"/>
        <end position="265"/>
    </location>
</feature>
<keyword evidence="2" id="KW-0479">Metal-binding</keyword>
<evidence type="ECO:0000256" key="1">
    <source>
        <dbReference type="ARBA" id="ARBA00004418"/>
    </source>
</evidence>
<dbReference type="Gene3D" id="2.60.40.420">
    <property type="entry name" value="Cupredoxins - blue copper proteins"/>
    <property type="match status" value="3"/>
</dbReference>
<feature type="domain" description="Plastocyanin-like" evidence="4">
    <location>
        <begin position="585"/>
        <end position="692"/>
    </location>
</feature>
<dbReference type="GO" id="GO:0042597">
    <property type="term" value="C:periplasmic space"/>
    <property type="evidence" value="ECO:0007669"/>
    <property type="project" value="UniProtKB-SubCell"/>
</dbReference>
<dbReference type="InterPro" id="IPR011707">
    <property type="entry name" value="Cu-oxidase-like_N"/>
</dbReference>
<protein>
    <submittedName>
        <fullName evidence="6">Multicopper oxidase family protein</fullName>
    </submittedName>
</protein>
<dbReference type="PANTHER" id="PTHR11709">
    <property type="entry name" value="MULTI-COPPER OXIDASE"/>
    <property type="match status" value="1"/>
</dbReference>
<dbReference type="Pfam" id="PF07732">
    <property type="entry name" value="Cu-oxidase_3"/>
    <property type="match status" value="1"/>
</dbReference>
<dbReference type="Proteomes" id="UP000316665">
    <property type="component" value="Chromosome"/>
</dbReference>
<keyword evidence="7" id="KW-1185">Reference proteome</keyword>
<dbReference type="PROSITE" id="PS00079">
    <property type="entry name" value="MULTICOPPER_OXIDASE1"/>
    <property type="match status" value="1"/>
</dbReference>
<dbReference type="CDD" id="cd13853">
    <property type="entry name" value="CuRO_1_Tth-MCO_like"/>
    <property type="match status" value="1"/>
</dbReference>
<accession>A0A4Y6R7S7</accession>
<dbReference type="InterPro" id="IPR002355">
    <property type="entry name" value="Cu_oxidase_Cu_BS"/>
</dbReference>
<evidence type="ECO:0000313" key="7">
    <source>
        <dbReference type="Proteomes" id="UP000316665"/>
    </source>
</evidence>
<evidence type="ECO:0000313" key="6">
    <source>
        <dbReference type="EMBL" id="QDG69011.1"/>
    </source>
</evidence>
<dbReference type="InterPro" id="IPR045087">
    <property type="entry name" value="Cu-oxidase_fam"/>
</dbReference>
<dbReference type="EMBL" id="CP041185">
    <property type="protein sequence ID" value="QDG69011.1"/>
    <property type="molecule type" value="Genomic_DNA"/>
</dbReference>
<dbReference type="KEGG" id="jas:FJQ89_00215"/>